<dbReference type="Proteomes" id="UP000242427">
    <property type="component" value="Unassembled WGS sequence"/>
</dbReference>
<dbReference type="SUPFAM" id="SSF51197">
    <property type="entry name" value="Clavaminate synthase-like"/>
    <property type="match status" value="1"/>
</dbReference>
<name>A0A9X7JJY2_9ACTN</name>
<dbReference type="AlphaFoldDB" id="A0A9X7JJY2"/>
<dbReference type="PANTHER" id="PTHR40128:SF1">
    <property type="entry name" value="PHYTANOYL-COA HYDROXYLASE"/>
    <property type="match status" value="1"/>
</dbReference>
<dbReference type="EMBL" id="PXWG01000136">
    <property type="protein sequence ID" value="PSJ25144.1"/>
    <property type="molecule type" value="Genomic_DNA"/>
</dbReference>
<dbReference type="PANTHER" id="PTHR40128">
    <property type="entry name" value="EXPRESSED PROTEIN"/>
    <property type="match status" value="1"/>
</dbReference>
<accession>A0A9X7JJY2</accession>
<sequence length="216" mass="23821">MPFVSSQGLPLGLCDRTLFVPGPLRDSGHLLGRPERARERPAAEGCLYLRGVLDRTEVLRLREAYFAVCDPVLLAPGTTPREGVFSGRVPPGLPPHGVPGHPAYAFVRSETFRRFLASPALTAVADALLGGPSVMLPRRVLRHFHRGARAARALGRRRLWADYAAGDVTAHLPHIVRASLDNRTPAMRLSVDVRFVRRGDRADPRRLRDWSGDDGF</sequence>
<proteinExistence type="predicted"/>
<evidence type="ECO:0000313" key="2">
    <source>
        <dbReference type="Proteomes" id="UP000242427"/>
    </source>
</evidence>
<organism evidence="1 2">
    <name type="scientific">Streptosporangium nondiastaticum</name>
    <dbReference type="NCBI Taxonomy" id="35764"/>
    <lineage>
        <taxon>Bacteria</taxon>
        <taxon>Bacillati</taxon>
        <taxon>Actinomycetota</taxon>
        <taxon>Actinomycetes</taxon>
        <taxon>Streptosporangiales</taxon>
        <taxon>Streptosporangiaceae</taxon>
        <taxon>Streptosporangium</taxon>
    </lineage>
</organism>
<dbReference type="OrthoDB" id="9814777at2"/>
<keyword evidence="1" id="KW-0560">Oxidoreductase</keyword>
<dbReference type="GO" id="GO:0051213">
    <property type="term" value="F:dioxygenase activity"/>
    <property type="evidence" value="ECO:0007669"/>
    <property type="project" value="UniProtKB-KW"/>
</dbReference>
<reference evidence="1 2" key="1">
    <citation type="submission" date="2018-03" db="EMBL/GenBank/DDBJ databases">
        <title>Chitinolytic properties of Streptosporangium nondiastaticum TBG75A20.</title>
        <authorList>
            <person name="Gayathri V."/>
            <person name="Shiburaj S."/>
        </authorList>
    </citation>
    <scope>NUCLEOTIDE SEQUENCE [LARGE SCALE GENOMIC DNA]</scope>
    <source>
        <strain evidence="1 2">TBG75A20</strain>
    </source>
</reference>
<dbReference type="Gene3D" id="2.60.120.620">
    <property type="entry name" value="q2cbj1_9rhob like domain"/>
    <property type="match status" value="2"/>
</dbReference>
<gene>
    <name evidence="1" type="ORF">B7P34_29775</name>
</gene>
<comment type="caution">
    <text evidence="1">The sequence shown here is derived from an EMBL/GenBank/DDBJ whole genome shotgun (WGS) entry which is preliminary data.</text>
</comment>
<keyword evidence="2" id="KW-1185">Reference proteome</keyword>
<evidence type="ECO:0000313" key="1">
    <source>
        <dbReference type="EMBL" id="PSJ25144.1"/>
    </source>
</evidence>
<dbReference type="RefSeq" id="WP_106681295.1">
    <property type="nucleotide sequence ID" value="NZ_PXWG01000136.1"/>
</dbReference>
<protein>
    <submittedName>
        <fullName evidence="1">Phytanoyl-CoA dioxygenase</fullName>
    </submittedName>
</protein>
<keyword evidence="1" id="KW-0223">Dioxygenase</keyword>